<dbReference type="SUPFAM" id="SSF52540">
    <property type="entry name" value="P-loop containing nucleoside triphosphate hydrolases"/>
    <property type="match status" value="1"/>
</dbReference>
<sequence length="219" mass="24764">MALPVIIIAGIAISSFLAWKLRRKKFRLAVLGARCTGKTTLIESWRGTWVEDPDRTLIPKTYDKTKLTVDGLRLTFVKLGDLSGEVNSWPQWEDRVKDSRYLLYLVDARMLAGLPMSEERTWYRVEDDAGQISSNWLKASLVHLCLLVVTHTDEDPRQAGLSAGAYHDLIARQLDPIVLRMGGDRLVRTVIGCLKDPKSAEETTSKIMKHIVGFEKELK</sequence>
<dbReference type="InterPro" id="IPR027417">
    <property type="entry name" value="P-loop_NTPase"/>
</dbReference>
<dbReference type="STRING" id="504805.SAMN05421505_11391"/>
<dbReference type="OrthoDB" id="8479514at2"/>
<dbReference type="Proteomes" id="UP000198923">
    <property type="component" value="Unassembled WGS sequence"/>
</dbReference>
<gene>
    <name evidence="1" type="ORF">SAMN05421505_11391</name>
</gene>
<dbReference type="RefSeq" id="WP_093171225.1">
    <property type="nucleotide sequence ID" value="NZ_FNCN01000013.1"/>
</dbReference>
<accession>A0A1G8B3E7</accession>
<dbReference type="Gene3D" id="3.40.50.300">
    <property type="entry name" value="P-loop containing nucleotide triphosphate hydrolases"/>
    <property type="match status" value="1"/>
</dbReference>
<dbReference type="CDD" id="cd00882">
    <property type="entry name" value="Ras_like_GTPase"/>
    <property type="match status" value="1"/>
</dbReference>
<protein>
    <recommendedName>
        <fullName evidence="3">GTPase domain-containing protein</fullName>
    </recommendedName>
</protein>
<evidence type="ECO:0000313" key="2">
    <source>
        <dbReference type="Proteomes" id="UP000198923"/>
    </source>
</evidence>
<evidence type="ECO:0008006" key="3">
    <source>
        <dbReference type="Google" id="ProtNLM"/>
    </source>
</evidence>
<proteinExistence type="predicted"/>
<keyword evidence="2" id="KW-1185">Reference proteome</keyword>
<reference evidence="1 2" key="1">
    <citation type="submission" date="2016-10" db="EMBL/GenBank/DDBJ databases">
        <authorList>
            <person name="de Groot N.N."/>
        </authorList>
    </citation>
    <scope>NUCLEOTIDE SEQUENCE [LARGE SCALE GENOMIC DNA]</scope>
    <source>
        <strain evidence="1 2">CPCC 201354</strain>
    </source>
</reference>
<dbReference type="AlphaFoldDB" id="A0A1G8B3E7"/>
<organism evidence="1 2">
    <name type="scientific">Sinosporangium album</name>
    <dbReference type="NCBI Taxonomy" id="504805"/>
    <lineage>
        <taxon>Bacteria</taxon>
        <taxon>Bacillati</taxon>
        <taxon>Actinomycetota</taxon>
        <taxon>Actinomycetes</taxon>
        <taxon>Streptosporangiales</taxon>
        <taxon>Streptosporangiaceae</taxon>
        <taxon>Sinosporangium</taxon>
    </lineage>
</organism>
<dbReference type="EMBL" id="FNCN01000013">
    <property type="protein sequence ID" value="SDH27150.1"/>
    <property type="molecule type" value="Genomic_DNA"/>
</dbReference>
<name>A0A1G8B3E7_9ACTN</name>
<evidence type="ECO:0000313" key="1">
    <source>
        <dbReference type="EMBL" id="SDH27150.1"/>
    </source>
</evidence>